<dbReference type="FunFam" id="3.30.50.10:FF:000031">
    <property type="entry name" value="Ecdysone receptor A1"/>
    <property type="match status" value="1"/>
</dbReference>
<evidence type="ECO:0000256" key="12">
    <source>
        <dbReference type="ARBA" id="ARBA00033003"/>
    </source>
</evidence>
<comment type="caution">
    <text evidence="18">The sequence shown here is derived from an EMBL/GenBank/DDBJ whole genome shotgun (WGS) entry which is preliminary data.</text>
</comment>
<accession>A0A7I8V3C7</accession>
<evidence type="ECO:0000256" key="14">
    <source>
        <dbReference type="RuleBase" id="RU004334"/>
    </source>
</evidence>
<evidence type="ECO:0000256" key="5">
    <source>
        <dbReference type="ARBA" id="ARBA00023015"/>
    </source>
</evidence>
<dbReference type="InterPro" id="IPR000536">
    <property type="entry name" value="Nucl_hrmn_rcpt_lig-bd"/>
</dbReference>
<dbReference type="GO" id="GO:0004879">
    <property type="term" value="F:nuclear receptor activity"/>
    <property type="evidence" value="ECO:0007669"/>
    <property type="project" value="InterPro"/>
</dbReference>
<organism evidence="18 19">
    <name type="scientific">Dimorphilus gyrociliatus</name>
    <dbReference type="NCBI Taxonomy" id="2664684"/>
    <lineage>
        <taxon>Eukaryota</taxon>
        <taxon>Metazoa</taxon>
        <taxon>Spiralia</taxon>
        <taxon>Lophotrochozoa</taxon>
        <taxon>Annelida</taxon>
        <taxon>Polychaeta</taxon>
        <taxon>Polychaeta incertae sedis</taxon>
        <taxon>Dinophilidae</taxon>
        <taxon>Dimorphilus</taxon>
    </lineage>
</organism>
<evidence type="ECO:0000256" key="10">
    <source>
        <dbReference type="ARBA" id="ARBA00029963"/>
    </source>
</evidence>
<evidence type="ECO:0000259" key="17">
    <source>
        <dbReference type="PROSITE" id="PS51843"/>
    </source>
</evidence>
<feature type="domain" description="NR LBD" evidence="17">
    <location>
        <begin position="222"/>
        <end position="458"/>
    </location>
</feature>
<dbReference type="Gene3D" id="1.10.565.10">
    <property type="entry name" value="Retinoid X Receptor"/>
    <property type="match status" value="1"/>
</dbReference>
<dbReference type="Pfam" id="PF00105">
    <property type="entry name" value="zf-C4"/>
    <property type="match status" value="1"/>
</dbReference>
<keyword evidence="7 14" id="KW-0804">Transcription</keyword>
<dbReference type="SUPFAM" id="SSF57716">
    <property type="entry name" value="Glucocorticoid receptor-like (DNA-binding domain)"/>
    <property type="match status" value="1"/>
</dbReference>
<dbReference type="GO" id="GO:0030154">
    <property type="term" value="P:cell differentiation"/>
    <property type="evidence" value="ECO:0007669"/>
    <property type="project" value="TreeGrafter"/>
</dbReference>
<feature type="compositionally biased region" description="Low complexity" evidence="15">
    <location>
        <begin position="17"/>
        <end position="30"/>
    </location>
</feature>
<keyword evidence="5 14" id="KW-0805">Transcription regulation</keyword>
<dbReference type="GO" id="GO:0035100">
    <property type="term" value="F:ecdysone binding"/>
    <property type="evidence" value="ECO:0007669"/>
    <property type="project" value="InterPro"/>
</dbReference>
<dbReference type="SMART" id="SM00430">
    <property type="entry name" value="HOLI"/>
    <property type="match status" value="1"/>
</dbReference>
<keyword evidence="2 14" id="KW-0479">Metal-binding</keyword>
<dbReference type="GO" id="GO:0000978">
    <property type="term" value="F:RNA polymerase II cis-regulatory region sequence-specific DNA binding"/>
    <property type="evidence" value="ECO:0007669"/>
    <property type="project" value="TreeGrafter"/>
</dbReference>
<evidence type="ECO:0000256" key="1">
    <source>
        <dbReference type="ARBA" id="ARBA00022052"/>
    </source>
</evidence>
<dbReference type="PROSITE" id="PS51030">
    <property type="entry name" value="NUCLEAR_REC_DBD_2"/>
    <property type="match status" value="1"/>
</dbReference>
<evidence type="ECO:0000256" key="4">
    <source>
        <dbReference type="ARBA" id="ARBA00022833"/>
    </source>
</evidence>
<keyword evidence="19" id="KW-1185">Reference proteome</keyword>
<evidence type="ECO:0000256" key="8">
    <source>
        <dbReference type="ARBA" id="ARBA00023170"/>
    </source>
</evidence>
<feature type="compositionally biased region" description="Low complexity" evidence="15">
    <location>
        <begin position="497"/>
        <end position="517"/>
    </location>
</feature>
<evidence type="ECO:0000256" key="9">
    <source>
        <dbReference type="ARBA" id="ARBA00023242"/>
    </source>
</evidence>
<feature type="compositionally biased region" description="Polar residues" evidence="15">
    <location>
        <begin position="201"/>
        <end position="213"/>
    </location>
</feature>
<dbReference type="GO" id="GO:0090575">
    <property type="term" value="C:RNA polymerase II transcription regulator complex"/>
    <property type="evidence" value="ECO:0007669"/>
    <property type="project" value="TreeGrafter"/>
</dbReference>
<evidence type="ECO:0000256" key="15">
    <source>
        <dbReference type="SAM" id="MobiDB-lite"/>
    </source>
</evidence>
<gene>
    <name evidence="18" type="ORF">DGYR_LOCUS5</name>
</gene>
<dbReference type="AlphaFoldDB" id="A0A7I8V3C7"/>
<evidence type="ECO:0000313" key="18">
    <source>
        <dbReference type="EMBL" id="CAD5110627.1"/>
    </source>
</evidence>
<dbReference type="InterPro" id="IPR050234">
    <property type="entry name" value="Nuclear_hormone_rcpt_NR1"/>
</dbReference>
<dbReference type="SUPFAM" id="SSF48508">
    <property type="entry name" value="Nuclear receptor ligand-binding domain"/>
    <property type="match status" value="1"/>
</dbReference>
<dbReference type="Proteomes" id="UP000549394">
    <property type="component" value="Unassembled WGS sequence"/>
</dbReference>
<dbReference type="InterPro" id="IPR001723">
    <property type="entry name" value="Nuclear_hrmn_rcpt"/>
</dbReference>
<name>A0A7I8V3C7_9ANNE</name>
<dbReference type="Pfam" id="PF00104">
    <property type="entry name" value="Hormone_recep"/>
    <property type="match status" value="1"/>
</dbReference>
<evidence type="ECO:0000259" key="16">
    <source>
        <dbReference type="PROSITE" id="PS51030"/>
    </source>
</evidence>
<keyword evidence="4 14" id="KW-0862">Zinc</keyword>
<dbReference type="PRINTS" id="PR00047">
    <property type="entry name" value="STROIDFINGER"/>
</dbReference>
<comment type="subcellular location">
    <subcellularLocation>
        <location evidence="14">Nucleus</location>
    </subcellularLocation>
</comment>
<dbReference type="PRINTS" id="PR00398">
    <property type="entry name" value="STRDHORMONER"/>
</dbReference>
<protein>
    <recommendedName>
        <fullName evidence="1">Ecdysone receptor</fullName>
    </recommendedName>
    <alternativeName>
        <fullName evidence="10">20-hydroxy-ecdysone receptor</fullName>
    </alternativeName>
    <alternativeName>
        <fullName evidence="11">EcRH</fullName>
    </alternativeName>
    <alternativeName>
        <fullName evidence="12">Ecdysteroid receptor</fullName>
    </alternativeName>
    <alternativeName>
        <fullName evidence="13">Nuclear receptor subfamily 1 group H member 1</fullName>
    </alternativeName>
</protein>
<evidence type="ECO:0000256" key="7">
    <source>
        <dbReference type="ARBA" id="ARBA00023163"/>
    </source>
</evidence>
<dbReference type="InterPro" id="IPR001628">
    <property type="entry name" value="Znf_hrmn_rcpt"/>
</dbReference>
<keyword evidence="8 14" id="KW-0675">Receptor</keyword>
<evidence type="ECO:0000256" key="6">
    <source>
        <dbReference type="ARBA" id="ARBA00023125"/>
    </source>
</evidence>
<dbReference type="GO" id="GO:0035076">
    <property type="term" value="P:ecdysone receptor signaling pathway"/>
    <property type="evidence" value="ECO:0007669"/>
    <property type="project" value="InterPro"/>
</dbReference>
<evidence type="ECO:0000256" key="2">
    <source>
        <dbReference type="ARBA" id="ARBA00022723"/>
    </source>
</evidence>
<dbReference type="GO" id="GO:0008270">
    <property type="term" value="F:zinc ion binding"/>
    <property type="evidence" value="ECO:0007669"/>
    <property type="project" value="UniProtKB-KW"/>
</dbReference>
<dbReference type="GO" id="GO:0000122">
    <property type="term" value="P:negative regulation of transcription by RNA polymerase II"/>
    <property type="evidence" value="ECO:0007669"/>
    <property type="project" value="TreeGrafter"/>
</dbReference>
<keyword evidence="6 14" id="KW-0238">DNA-binding</keyword>
<dbReference type="InterPro" id="IPR035500">
    <property type="entry name" value="NHR-like_dom_sf"/>
</dbReference>
<dbReference type="PANTHER" id="PTHR24082">
    <property type="entry name" value="NUCLEAR HORMONE RECEPTOR"/>
    <property type="match status" value="1"/>
</dbReference>
<evidence type="ECO:0000313" key="19">
    <source>
        <dbReference type="Proteomes" id="UP000549394"/>
    </source>
</evidence>
<proteinExistence type="inferred from homology"/>
<feature type="region of interest" description="Disordered" evidence="15">
    <location>
        <begin position="479"/>
        <end position="517"/>
    </location>
</feature>
<feature type="region of interest" description="Disordered" evidence="15">
    <location>
        <begin position="175"/>
        <end position="214"/>
    </location>
</feature>
<dbReference type="PROSITE" id="PS00031">
    <property type="entry name" value="NUCLEAR_REC_DBD_1"/>
    <property type="match status" value="1"/>
</dbReference>
<feature type="region of interest" description="Disordered" evidence="15">
    <location>
        <begin position="17"/>
        <end position="49"/>
    </location>
</feature>
<evidence type="ECO:0000256" key="11">
    <source>
        <dbReference type="ARBA" id="ARBA00030794"/>
    </source>
</evidence>
<dbReference type="InterPro" id="IPR013088">
    <property type="entry name" value="Znf_NHR/GATA"/>
</dbReference>
<dbReference type="InterPro" id="IPR003069">
    <property type="entry name" value="Ecdystd_rcpt"/>
</dbReference>
<dbReference type="Gene3D" id="3.30.50.10">
    <property type="entry name" value="Erythroid Transcription Factor GATA-1, subunit A"/>
    <property type="match status" value="1"/>
</dbReference>
<keyword evidence="3 14" id="KW-0863">Zinc-finger</keyword>
<dbReference type="SMART" id="SM00399">
    <property type="entry name" value="ZnF_C4"/>
    <property type="match status" value="1"/>
</dbReference>
<dbReference type="GO" id="GO:0045944">
    <property type="term" value="P:positive regulation of transcription by RNA polymerase II"/>
    <property type="evidence" value="ECO:0007669"/>
    <property type="project" value="TreeGrafter"/>
</dbReference>
<dbReference type="OrthoDB" id="5837785at2759"/>
<sequence length="517" mass="57508">MPQILGFFSNRVNFTDSRSSASFSSASSASPDSTINNEAPKMTSPKRKAEFSNGITPIVKRIKTEIPDEEVSDASRLQNKKKLGVSGKTAEDELCSICGDRASGYHYNALSCEGCKGFFRRSITRDAKYLCKNGGDCEMDMWMRRKCQACRLRKCKAVGMKEECLLSEEQCRARDARRKKKKQPDEQQPSPDSNSERRSCGPTTSSPQETVCSNPMEKLPIDVGKLVETVVGYQDKFELPTDEDVEKISRVRVSGEGKPKDMSEMLFKNMAEMTILTTHLIVDFAKHLPGFLTLDREDQITLLKGSACEVMMIRTARRYDLETNTVVFADGAAHTEQSMSLAGLNEFVASMFEFCRGLGKLRVDNAEYALLTAISIFSDRPGLKYSTAVMELQERYAIALQEYDKLRRPKKSNYFAKLILQLCRLRELSAEHSQVLFSLKVEKGSLPPLLDEYFDVADPSDNYNQNGYDAVTSPMSNMGASPSMVASPGSYYSSVASPASTPLSQSPSSSLHRPSVD</sequence>
<evidence type="ECO:0000256" key="13">
    <source>
        <dbReference type="ARBA" id="ARBA00033286"/>
    </source>
</evidence>
<feature type="domain" description="Nuclear receptor" evidence="16">
    <location>
        <begin position="92"/>
        <end position="167"/>
    </location>
</feature>
<dbReference type="EMBL" id="CAJFCJ010000001">
    <property type="protein sequence ID" value="CAD5110627.1"/>
    <property type="molecule type" value="Genomic_DNA"/>
</dbReference>
<keyword evidence="9 14" id="KW-0539">Nucleus</keyword>
<reference evidence="18 19" key="1">
    <citation type="submission" date="2020-08" db="EMBL/GenBank/DDBJ databases">
        <authorList>
            <person name="Hejnol A."/>
        </authorList>
    </citation>
    <scope>NUCLEOTIDE SEQUENCE [LARGE SCALE GENOMIC DNA]</scope>
</reference>
<comment type="similarity">
    <text evidence="14">Belongs to the nuclear hormone receptor family.</text>
</comment>
<dbReference type="PRINTS" id="PR01283">
    <property type="entry name" value="ECDYSTEROIDR"/>
</dbReference>
<dbReference type="PROSITE" id="PS51843">
    <property type="entry name" value="NR_LBD"/>
    <property type="match status" value="1"/>
</dbReference>
<dbReference type="PANTHER" id="PTHR24082:SF507">
    <property type="entry name" value="BILE ACID RECEPTOR-RELATED"/>
    <property type="match status" value="1"/>
</dbReference>
<evidence type="ECO:0000256" key="3">
    <source>
        <dbReference type="ARBA" id="ARBA00022771"/>
    </source>
</evidence>